<evidence type="ECO:0000313" key="3">
    <source>
        <dbReference type="Proteomes" id="UP000053611"/>
    </source>
</evidence>
<evidence type="ECO:0000313" key="2">
    <source>
        <dbReference type="EMBL" id="KLT42293.1"/>
    </source>
</evidence>
<protein>
    <submittedName>
        <fullName evidence="2">Uncharacterized protein</fullName>
    </submittedName>
</protein>
<sequence length="150" mass="15568">MESKEVDSASCGGPAGGVLLPRPVLGLFAVQHAWDGVTSRAGCERGGPCTIVPTCQGPKSSSRSRSRTSSALARPKPALLRCTAASAGSAARVLPSGEYGEDIVSSTSPRPPYSSPRSRTTEHPDDITHSDHVRSSPPCSPRSRAGHLSH</sequence>
<dbReference type="RefSeq" id="XP_018278784.1">
    <property type="nucleotide sequence ID" value="XM_018427545.1"/>
</dbReference>
<organism evidence="2 3">
    <name type="scientific">Cutaneotrichosporon oleaginosum</name>
    <dbReference type="NCBI Taxonomy" id="879819"/>
    <lineage>
        <taxon>Eukaryota</taxon>
        <taxon>Fungi</taxon>
        <taxon>Dikarya</taxon>
        <taxon>Basidiomycota</taxon>
        <taxon>Agaricomycotina</taxon>
        <taxon>Tremellomycetes</taxon>
        <taxon>Trichosporonales</taxon>
        <taxon>Trichosporonaceae</taxon>
        <taxon>Cutaneotrichosporon</taxon>
    </lineage>
</organism>
<evidence type="ECO:0000256" key="1">
    <source>
        <dbReference type="SAM" id="MobiDB-lite"/>
    </source>
</evidence>
<keyword evidence="3" id="KW-1185">Reference proteome</keyword>
<name>A0A0J0XMJ4_9TREE</name>
<feature type="compositionally biased region" description="Basic and acidic residues" evidence="1">
    <location>
        <begin position="119"/>
        <end position="134"/>
    </location>
</feature>
<reference evidence="2 3" key="1">
    <citation type="submission" date="2015-03" db="EMBL/GenBank/DDBJ databases">
        <title>Genomics and transcriptomics of the oil-accumulating basidiomycete yeast T. oleaginosus allow insights into substrate utilization and the diverse evolutionary trajectories of mating systems in fungi.</title>
        <authorList>
            <consortium name="DOE Joint Genome Institute"/>
            <person name="Kourist R."/>
            <person name="Kracht O."/>
            <person name="Bracharz F."/>
            <person name="Lipzen A."/>
            <person name="Nolan M."/>
            <person name="Ohm R."/>
            <person name="Grigoriev I."/>
            <person name="Sun S."/>
            <person name="Heitman J."/>
            <person name="Bruck T."/>
            <person name="Nowrousian M."/>
        </authorList>
    </citation>
    <scope>NUCLEOTIDE SEQUENCE [LARGE SCALE GENOMIC DNA]</scope>
    <source>
        <strain evidence="2 3">IBC0246</strain>
    </source>
</reference>
<dbReference type="GeneID" id="28988148"/>
<dbReference type="EMBL" id="KQ087207">
    <property type="protein sequence ID" value="KLT42293.1"/>
    <property type="molecule type" value="Genomic_DNA"/>
</dbReference>
<gene>
    <name evidence="2" type="ORF">CC85DRAFT_95701</name>
</gene>
<feature type="compositionally biased region" description="Low complexity" evidence="1">
    <location>
        <begin position="60"/>
        <end position="70"/>
    </location>
</feature>
<feature type="region of interest" description="Disordered" evidence="1">
    <location>
        <begin position="43"/>
        <end position="150"/>
    </location>
</feature>
<dbReference type="AlphaFoldDB" id="A0A0J0XMJ4"/>
<accession>A0A0J0XMJ4</accession>
<proteinExistence type="predicted"/>
<dbReference type="Proteomes" id="UP000053611">
    <property type="component" value="Unassembled WGS sequence"/>
</dbReference>